<reference evidence="1" key="2">
    <citation type="submission" date="2018-04" db="EMBL/GenBank/DDBJ databases">
        <title>OnivRS2 (Oryza nivara Reference Sequence Version 2).</title>
        <authorList>
            <person name="Zhang J."/>
            <person name="Kudrna D."/>
            <person name="Lee S."/>
            <person name="Talag J."/>
            <person name="Rajasekar S."/>
            <person name="Welchert J."/>
            <person name="Hsing Y.-I."/>
            <person name="Wing R.A."/>
        </authorList>
    </citation>
    <scope>NUCLEOTIDE SEQUENCE [LARGE SCALE GENOMIC DNA]</scope>
    <source>
        <strain evidence="1">SL10</strain>
    </source>
</reference>
<dbReference type="EnsemblPlants" id="ONIVA06G16960.1">
    <property type="protein sequence ID" value="ONIVA06G16960.1"/>
    <property type="gene ID" value="ONIVA06G16960"/>
</dbReference>
<evidence type="ECO:0000313" key="2">
    <source>
        <dbReference type="Proteomes" id="UP000006591"/>
    </source>
</evidence>
<organism evidence="1">
    <name type="scientific">Oryza nivara</name>
    <name type="common">Indian wild rice</name>
    <name type="synonym">Oryza sativa f. spontanea</name>
    <dbReference type="NCBI Taxonomy" id="4536"/>
    <lineage>
        <taxon>Eukaryota</taxon>
        <taxon>Viridiplantae</taxon>
        <taxon>Streptophyta</taxon>
        <taxon>Embryophyta</taxon>
        <taxon>Tracheophyta</taxon>
        <taxon>Spermatophyta</taxon>
        <taxon>Magnoliopsida</taxon>
        <taxon>Liliopsida</taxon>
        <taxon>Poales</taxon>
        <taxon>Poaceae</taxon>
        <taxon>BOP clade</taxon>
        <taxon>Oryzoideae</taxon>
        <taxon>Oryzeae</taxon>
        <taxon>Oryzinae</taxon>
        <taxon>Oryza</taxon>
    </lineage>
</organism>
<dbReference type="Proteomes" id="UP000006591">
    <property type="component" value="Chromosome 6"/>
</dbReference>
<accession>A0A0E0HQL1</accession>
<protein>
    <recommendedName>
        <fullName evidence="3">DUF834 domain-containing protein</fullName>
    </recommendedName>
</protein>
<dbReference type="AlphaFoldDB" id="A0A0E0HQL1"/>
<evidence type="ECO:0008006" key="3">
    <source>
        <dbReference type="Google" id="ProtNLM"/>
    </source>
</evidence>
<name>A0A0E0HQL1_ORYNI</name>
<proteinExistence type="predicted"/>
<dbReference type="Gramene" id="ONIVA06G16960.1">
    <property type="protein sequence ID" value="ONIVA06G16960.1"/>
    <property type="gene ID" value="ONIVA06G16960"/>
</dbReference>
<sequence length="72" mass="7831">MGAGSPVADRQWSAEGEKDVAGTASIKACFDRLEEVAVVVAMGWERREKREKMGSPGGSKVIGARIWLIELR</sequence>
<evidence type="ECO:0000313" key="1">
    <source>
        <dbReference type="EnsemblPlants" id="ONIVA06G16960.1"/>
    </source>
</evidence>
<keyword evidence="2" id="KW-1185">Reference proteome</keyword>
<dbReference type="HOGENOM" id="CLU_2726551_0_0_1"/>
<reference evidence="1" key="1">
    <citation type="submission" date="2015-04" db="UniProtKB">
        <authorList>
            <consortium name="EnsemblPlants"/>
        </authorList>
    </citation>
    <scope>IDENTIFICATION</scope>
    <source>
        <strain evidence="1">SL10</strain>
    </source>
</reference>